<protein>
    <submittedName>
        <fullName evidence="2">Uncharacterized protein</fullName>
    </submittedName>
</protein>
<dbReference type="EMBL" id="CM018042">
    <property type="protein sequence ID" value="KAA8532585.1"/>
    <property type="molecule type" value="Genomic_DNA"/>
</dbReference>
<keyword evidence="3" id="KW-1185">Reference proteome</keyword>
<sequence>MLIVETHGIPCTDQPGFSYAVGTAPREEVLTRTLCCDRSVVFQVIGVRFSHGLLSQDYHFLNLVVSYDLSPMSHTNTLTRSYSILLYAIATRVLIDEAYVIFTAIDSAVFRWRTIVLPFVDVDAAEDMEVNTIEAGGVVPDEDYVVDQTPPQYRRASSSPRPFYSDSGAFSSSVPHSPITRGDLEEYF</sequence>
<feature type="region of interest" description="Disordered" evidence="1">
    <location>
        <begin position="151"/>
        <end position="188"/>
    </location>
</feature>
<evidence type="ECO:0000313" key="2">
    <source>
        <dbReference type="EMBL" id="KAA8532585.1"/>
    </source>
</evidence>
<name>A0A5J5AN85_9ASTE</name>
<gene>
    <name evidence="2" type="ORF">F0562_032599</name>
</gene>
<evidence type="ECO:0000256" key="1">
    <source>
        <dbReference type="SAM" id="MobiDB-lite"/>
    </source>
</evidence>
<dbReference type="Proteomes" id="UP000325577">
    <property type="component" value="Linkage Group LG19"/>
</dbReference>
<reference evidence="2 3" key="1">
    <citation type="submission" date="2019-09" db="EMBL/GenBank/DDBJ databases">
        <title>A chromosome-level genome assembly of the Chinese tupelo Nyssa sinensis.</title>
        <authorList>
            <person name="Yang X."/>
            <person name="Kang M."/>
            <person name="Yang Y."/>
            <person name="Xiong H."/>
            <person name="Wang M."/>
            <person name="Zhang Z."/>
            <person name="Wang Z."/>
            <person name="Wu H."/>
            <person name="Ma T."/>
            <person name="Liu J."/>
            <person name="Xi Z."/>
        </authorList>
    </citation>
    <scope>NUCLEOTIDE SEQUENCE [LARGE SCALE GENOMIC DNA]</scope>
    <source>
        <strain evidence="2">J267</strain>
        <tissue evidence="2">Leaf</tissue>
    </source>
</reference>
<dbReference type="OrthoDB" id="1559178at2759"/>
<evidence type="ECO:0000313" key="3">
    <source>
        <dbReference type="Proteomes" id="UP000325577"/>
    </source>
</evidence>
<feature type="compositionally biased region" description="Polar residues" evidence="1">
    <location>
        <begin position="151"/>
        <end position="160"/>
    </location>
</feature>
<dbReference type="AlphaFoldDB" id="A0A5J5AN85"/>
<accession>A0A5J5AN85</accession>
<organism evidence="2 3">
    <name type="scientific">Nyssa sinensis</name>
    <dbReference type="NCBI Taxonomy" id="561372"/>
    <lineage>
        <taxon>Eukaryota</taxon>
        <taxon>Viridiplantae</taxon>
        <taxon>Streptophyta</taxon>
        <taxon>Embryophyta</taxon>
        <taxon>Tracheophyta</taxon>
        <taxon>Spermatophyta</taxon>
        <taxon>Magnoliopsida</taxon>
        <taxon>eudicotyledons</taxon>
        <taxon>Gunneridae</taxon>
        <taxon>Pentapetalae</taxon>
        <taxon>asterids</taxon>
        <taxon>Cornales</taxon>
        <taxon>Nyssaceae</taxon>
        <taxon>Nyssa</taxon>
    </lineage>
</organism>
<proteinExistence type="predicted"/>